<reference evidence="1 2" key="1">
    <citation type="submission" date="2016-07" db="EMBL/GenBank/DDBJ databases">
        <title>Pervasive Adenine N6-methylation of Active Genes in Fungi.</title>
        <authorList>
            <consortium name="DOE Joint Genome Institute"/>
            <person name="Mondo S.J."/>
            <person name="Dannebaum R.O."/>
            <person name="Kuo R.C."/>
            <person name="Labutti K."/>
            <person name="Haridas S."/>
            <person name="Kuo A."/>
            <person name="Salamov A."/>
            <person name="Ahrendt S.R."/>
            <person name="Lipzen A."/>
            <person name="Sullivan W."/>
            <person name="Andreopoulos W.B."/>
            <person name="Clum A."/>
            <person name="Lindquist E."/>
            <person name="Daum C."/>
            <person name="Ramamoorthy G.K."/>
            <person name="Gryganskyi A."/>
            <person name="Culley D."/>
            <person name="Magnuson J.K."/>
            <person name="James T.Y."/>
            <person name="O'Malley M.A."/>
            <person name="Stajich J.E."/>
            <person name="Spatafora J.W."/>
            <person name="Visel A."/>
            <person name="Grigoriev I.V."/>
        </authorList>
    </citation>
    <scope>NUCLEOTIDE SEQUENCE [LARGE SCALE GENOMIC DNA]</scope>
    <source>
        <strain evidence="1 2">CBS 931.73</strain>
    </source>
</reference>
<evidence type="ECO:0000313" key="2">
    <source>
        <dbReference type="Proteomes" id="UP000193498"/>
    </source>
</evidence>
<organism evidence="1 2">
    <name type="scientific">Basidiobolus meristosporus CBS 931.73</name>
    <dbReference type="NCBI Taxonomy" id="1314790"/>
    <lineage>
        <taxon>Eukaryota</taxon>
        <taxon>Fungi</taxon>
        <taxon>Fungi incertae sedis</taxon>
        <taxon>Zoopagomycota</taxon>
        <taxon>Entomophthoromycotina</taxon>
        <taxon>Basidiobolomycetes</taxon>
        <taxon>Basidiobolales</taxon>
        <taxon>Basidiobolaceae</taxon>
        <taxon>Basidiobolus</taxon>
    </lineage>
</organism>
<comment type="caution">
    <text evidence="1">The sequence shown here is derived from an EMBL/GenBank/DDBJ whole genome shotgun (WGS) entry which is preliminary data.</text>
</comment>
<protein>
    <submittedName>
        <fullName evidence="1">Uncharacterized protein</fullName>
    </submittedName>
</protein>
<dbReference type="AlphaFoldDB" id="A0A1Y1YBH7"/>
<keyword evidence="2" id="KW-1185">Reference proteome</keyword>
<name>A0A1Y1YBH7_9FUNG</name>
<sequence>MDLASGAMLARREGNAAQPLADQKCTDMKFRVGQRPLPRDRLQFHRVFRALHFEFVNRSSPVKPATTLLLGKAAWILVSSSVEHFSRQPALSWSTRYLPINVALLIQGGWVGASSRASHVACKQEWADQGTGKEILFPREAHWAFKTGSHGT</sequence>
<gene>
    <name evidence="1" type="ORF">K493DRAFT_372419</name>
</gene>
<accession>A0A1Y1YBH7</accession>
<dbReference type="Proteomes" id="UP000193498">
    <property type="component" value="Unassembled WGS sequence"/>
</dbReference>
<proteinExistence type="predicted"/>
<dbReference type="EMBL" id="MCFE01000180">
    <property type="protein sequence ID" value="ORX95293.1"/>
    <property type="molecule type" value="Genomic_DNA"/>
</dbReference>
<dbReference type="InParanoid" id="A0A1Y1YBH7"/>
<evidence type="ECO:0000313" key="1">
    <source>
        <dbReference type="EMBL" id="ORX95293.1"/>
    </source>
</evidence>